<evidence type="ECO:0000259" key="7">
    <source>
        <dbReference type="Pfam" id="PF08281"/>
    </source>
</evidence>
<reference evidence="9" key="1">
    <citation type="submission" date="2016-11" db="EMBL/GenBank/DDBJ databases">
        <authorList>
            <person name="Varghese N."/>
            <person name="Submissions S."/>
        </authorList>
    </citation>
    <scope>NUCLEOTIDE SEQUENCE [LARGE SCALE GENOMIC DNA]</scope>
    <source>
        <strain evidence="9">DSM 17539</strain>
    </source>
</reference>
<dbReference type="PANTHER" id="PTHR43133">
    <property type="entry name" value="RNA POLYMERASE ECF-TYPE SIGMA FACTO"/>
    <property type="match status" value="1"/>
</dbReference>
<dbReference type="AlphaFoldDB" id="A0A1M5H1A3"/>
<keyword evidence="4" id="KW-0238">DNA-binding</keyword>
<proteinExistence type="inferred from homology"/>
<dbReference type="InterPro" id="IPR039425">
    <property type="entry name" value="RNA_pol_sigma-70-like"/>
</dbReference>
<evidence type="ECO:0000256" key="1">
    <source>
        <dbReference type="ARBA" id="ARBA00010641"/>
    </source>
</evidence>
<dbReference type="InterPro" id="IPR013325">
    <property type="entry name" value="RNA_pol_sigma_r2"/>
</dbReference>
<evidence type="ECO:0000259" key="6">
    <source>
        <dbReference type="Pfam" id="PF04542"/>
    </source>
</evidence>
<dbReference type="Pfam" id="PF08281">
    <property type="entry name" value="Sigma70_r4_2"/>
    <property type="match status" value="1"/>
</dbReference>
<evidence type="ECO:0000256" key="4">
    <source>
        <dbReference type="ARBA" id="ARBA00023125"/>
    </source>
</evidence>
<accession>A0A1M5H1A3</accession>
<dbReference type="Proteomes" id="UP000184406">
    <property type="component" value="Unassembled WGS sequence"/>
</dbReference>
<keyword evidence="9" id="KW-1185">Reference proteome</keyword>
<dbReference type="SUPFAM" id="SSF88659">
    <property type="entry name" value="Sigma3 and sigma4 domains of RNA polymerase sigma factors"/>
    <property type="match status" value="1"/>
</dbReference>
<evidence type="ECO:0000256" key="3">
    <source>
        <dbReference type="ARBA" id="ARBA00023082"/>
    </source>
</evidence>
<dbReference type="Gene3D" id="1.10.1740.10">
    <property type="match status" value="1"/>
</dbReference>
<evidence type="ECO:0000313" key="8">
    <source>
        <dbReference type="EMBL" id="SHG09695.1"/>
    </source>
</evidence>
<dbReference type="PANTHER" id="PTHR43133:SF8">
    <property type="entry name" value="RNA POLYMERASE SIGMA FACTOR HI_1459-RELATED"/>
    <property type="match status" value="1"/>
</dbReference>
<evidence type="ECO:0000256" key="5">
    <source>
        <dbReference type="ARBA" id="ARBA00023163"/>
    </source>
</evidence>
<organism evidence="8 9">
    <name type="scientific">Arenibacter palladensis</name>
    <dbReference type="NCBI Taxonomy" id="237373"/>
    <lineage>
        <taxon>Bacteria</taxon>
        <taxon>Pseudomonadati</taxon>
        <taxon>Bacteroidota</taxon>
        <taxon>Flavobacteriia</taxon>
        <taxon>Flavobacteriales</taxon>
        <taxon>Flavobacteriaceae</taxon>
        <taxon>Arenibacter</taxon>
    </lineage>
</organism>
<dbReference type="InterPro" id="IPR014284">
    <property type="entry name" value="RNA_pol_sigma-70_dom"/>
</dbReference>
<keyword evidence="5" id="KW-0804">Transcription</keyword>
<dbReference type="NCBIfam" id="TIGR02937">
    <property type="entry name" value="sigma70-ECF"/>
    <property type="match status" value="1"/>
</dbReference>
<dbReference type="InterPro" id="IPR013249">
    <property type="entry name" value="RNA_pol_sigma70_r4_t2"/>
</dbReference>
<dbReference type="GO" id="GO:0016987">
    <property type="term" value="F:sigma factor activity"/>
    <property type="evidence" value="ECO:0007669"/>
    <property type="project" value="UniProtKB-KW"/>
</dbReference>
<dbReference type="EMBL" id="FQUX01000012">
    <property type="protein sequence ID" value="SHG09695.1"/>
    <property type="molecule type" value="Genomic_DNA"/>
</dbReference>
<dbReference type="CDD" id="cd06171">
    <property type="entry name" value="Sigma70_r4"/>
    <property type="match status" value="1"/>
</dbReference>
<dbReference type="GO" id="GO:0006352">
    <property type="term" value="P:DNA-templated transcription initiation"/>
    <property type="evidence" value="ECO:0007669"/>
    <property type="project" value="InterPro"/>
</dbReference>
<feature type="domain" description="RNA polymerase sigma factor 70 region 4 type 2" evidence="7">
    <location>
        <begin position="130"/>
        <end position="179"/>
    </location>
</feature>
<keyword evidence="3" id="KW-0731">Sigma factor</keyword>
<name>A0A1M5H1A3_9FLAO</name>
<dbReference type="InterPro" id="IPR007627">
    <property type="entry name" value="RNA_pol_sigma70_r2"/>
</dbReference>
<gene>
    <name evidence="8" type="ORF">SAMN03080594_112113</name>
</gene>
<keyword evidence="2" id="KW-0805">Transcription regulation</keyword>
<protein>
    <submittedName>
        <fullName evidence="8">RNA polymerase sigma-70 factor, ECF subfamily</fullName>
    </submittedName>
</protein>
<dbReference type="InterPro" id="IPR036388">
    <property type="entry name" value="WH-like_DNA-bd_sf"/>
</dbReference>
<comment type="similarity">
    <text evidence="1">Belongs to the sigma-70 factor family. ECF subfamily.</text>
</comment>
<dbReference type="InterPro" id="IPR013324">
    <property type="entry name" value="RNA_pol_sigma_r3/r4-like"/>
</dbReference>
<evidence type="ECO:0000313" key="9">
    <source>
        <dbReference type="Proteomes" id="UP000184406"/>
    </source>
</evidence>
<dbReference type="GO" id="GO:0003677">
    <property type="term" value="F:DNA binding"/>
    <property type="evidence" value="ECO:0007669"/>
    <property type="project" value="UniProtKB-KW"/>
</dbReference>
<dbReference type="Gene3D" id="1.10.10.10">
    <property type="entry name" value="Winged helix-like DNA-binding domain superfamily/Winged helix DNA-binding domain"/>
    <property type="match status" value="1"/>
</dbReference>
<evidence type="ECO:0000256" key="2">
    <source>
        <dbReference type="ARBA" id="ARBA00023015"/>
    </source>
</evidence>
<dbReference type="Pfam" id="PF04542">
    <property type="entry name" value="Sigma70_r2"/>
    <property type="match status" value="1"/>
</dbReference>
<feature type="domain" description="RNA polymerase sigma-70 region 2" evidence="6">
    <location>
        <begin position="18"/>
        <end position="81"/>
    </location>
</feature>
<dbReference type="SUPFAM" id="SSF88946">
    <property type="entry name" value="Sigma2 domain of RNA polymerase sigma factors"/>
    <property type="match status" value="1"/>
</dbReference>
<sequence>MKGQTGMTKQELNPDIWVDSYSDYLFNYAVSRVSDSEIAKDLVQETFFAGLKSAKNFKGEAAERTWLISILKRKVIDHYRKINSKKAKSMVRITQNQNSEADSNFLEEQVADPMSLLENSQIENEELGIAIQDCIAKLPKKHALAFTLKTINGLSTEEVCKELDINPSNLWVILHRARTVLMDCLNNNWFKI</sequence>